<comment type="caution">
    <text evidence="7">The sequence shown here is derived from an EMBL/GenBank/DDBJ whole genome shotgun (WGS) entry which is preliminary data.</text>
</comment>
<dbReference type="PROSITE" id="PS51157">
    <property type="entry name" value="ZF_UBR"/>
    <property type="match status" value="1"/>
</dbReference>
<feature type="compositionally biased region" description="Basic and acidic residues" evidence="5">
    <location>
        <begin position="211"/>
        <end position="230"/>
    </location>
</feature>
<reference evidence="7" key="1">
    <citation type="submission" date="2023-03" db="EMBL/GenBank/DDBJ databases">
        <authorList>
            <person name="Steffen K."/>
            <person name="Cardenas P."/>
        </authorList>
    </citation>
    <scope>NUCLEOTIDE SEQUENCE</scope>
</reference>
<dbReference type="PANTHER" id="PTHR13513:SF9">
    <property type="entry name" value="E3 UBIQUITIN-PROTEIN LIGASE UBR7-RELATED"/>
    <property type="match status" value="1"/>
</dbReference>
<dbReference type="Gene3D" id="3.30.40.10">
    <property type="entry name" value="Zinc/RING finger domain, C3HC4 (zinc finger)"/>
    <property type="match status" value="1"/>
</dbReference>
<evidence type="ECO:0000256" key="2">
    <source>
        <dbReference type="ARBA" id="ARBA00022771"/>
    </source>
</evidence>
<gene>
    <name evidence="7" type="ORF">GBAR_LOCUS7471</name>
</gene>
<dbReference type="PANTHER" id="PTHR13513">
    <property type="entry name" value="E3 UBIQUITIN-PROTEIN LIGASE UBR7"/>
    <property type="match status" value="1"/>
</dbReference>
<feature type="zinc finger region" description="UBR-type" evidence="4">
    <location>
        <begin position="39"/>
        <end position="114"/>
    </location>
</feature>
<evidence type="ECO:0000313" key="8">
    <source>
        <dbReference type="Proteomes" id="UP001174909"/>
    </source>
</evidence>
<dbReference type="EMBL" id="CASHTH010001114">
    <property type="protein sequence ID" value="CAI8011602.1"/>
    <property type="molecule type" value="Genomic_DNA"/>
</dbReference>
<dbReference type="SUPFAM" id="SSF57903">
    <property type="entry name" value="FYVE/PHD zinc finger"/>
    <property type="match status" value="1"/>
</dbReference>
<evidence type="ECO:0000256" key="3">
    <source>
        <dbReference type="ARBA" id="ARBA00022833"/>
    </source>
</evidence>
<feature type="compositionally biased region" description="Basic and acidic residues" evidence="5">
    <location>
        <begin position="255"/>
        <end position="266"/>
    </location>
</feature>
<dbReference type="CDD" id="cd15542">
    <property type="entry name" value="PHD_UBR7"/>
    <property type="match status" value="1"/>
</dbReference>
<evidence type="ECO:0000256" key="4">
    <source>
        <dbReference type="PROSITE-ProRule" id="PRU00508"/>
    </source>
</evidence>
<dbReference type="InterPro" id="IPR040204">
    <property type="entry name" value="UBR7"/>
</dbReference>
<feature type="domain" description="UBR-type" evidence="6">
    <location>
        <begin position="39"/>
        <end position="114"/>
    </location>
</feature>
<keyword evidence="8" id="KW-1185">Reference proteome</keyword>
<sequence>MSAVEREDEDTVVSLQDVLEENRQLEETANAVLGPSDDSSCTYSKGYVDRQALYSCATCSRASGDEKLAGICLACSLHCHEGHDLYELYTKRRFRCDCGNSMFPSTSPCTLCAEKTPLNPRNKYNHNFSGLYCTCNRPYPDPDDEVEDEMIQCCVCEDWFHSRHLGGEGPPEGYEEMVCGGCMAAHRFLESYRLAPVVTVMSEQGEEGEVEKERKGVEEEKRGAEEKGDVGEDGLNVSTTGEVGAAGAVAGGSCDRSHDQSCELERRRNRSRAVGVSGARGGTGFFASSWRSQLCRCTPCMSLYREADCLYLLEEADTISSYEARAGSLPSSHESAMTAFSSTLDRVHQVEAIHQYNDMKTELVDFLKGFVREGKVVARRDVETFFEGMQARKRQRLESGEGVPPATCHF</sequence>
<accession>A0AA35RIE5</accession>
<feature type="region of interest" description="Disordered" evidence="5">
    <location>
        <begin position="248"/>
        <end position="267"/>
    </location>
</feature>
<dbReference type="Proteomes" id="UP001174909">
    <property type="component" value="Unassembled WGS sequence"/>
</dbReference>
<organism evidence="7 8">
    <name type="scientific">Geodia barretti</name>
    <name type="common">Barrett's horny sponge</name>
    <dbReference type="NCBI Taxonomy" id="519541"/>
    <lineage>
        <taxon>Eukaryota</taxon>
        <taxon>Metazoa</taxon>
        <taxon>Porifera</taxon>
        <taxon>Demospongiae</taxon>
        <taxon>Heteroscleromorpha</taxon>
        <taxon>Tetractinellida</taxon>
        <taxon>Astrophorina</taxon>
        <taxon>Geodiidae</taxon>
        <taxon>Geodia</taxon>
    </lineage>
</organism>
<keyword evidence="3" id="KW-0862">Zinc</keyword>
<name>A0AA35RIE5_GEOBA</name>
<evidence type="ECO:0000259" key="6">
    <source>
        <dbReference type="PROSITE" id="PS51157"/>
    </source>
</evidence>
<keyword evidence="2" id="KW-0863">Zinc-finger</keyword>
<feature type="region of interest" description="Disordered" evidence="5">
    <location>
        <begin position="203"/>
        <end position="239"/>
    </location>
</feature>
<dbReference type="InterPro" id="IPR013083">
    <property type="entry name" value="Znf_RING/FYVE/PHD"/>
</dbReference>
<dbReference type="InterPro" id="IPR047506">
    <property type="entry name" value="UBR7-like_UBR-box"/>
</dbReference>
<dbReference type="AlphaFoldDB" id="A0AA35RIE5"/>
<dbReference type="CDD" id="cd19677">
    <property type="entry name" value="UBR-box_UBR7"/>
    <property type="match status" value="1"/>
</dbReference>
<evidence type="ECO:0000256" key="1">
    <source>
        <dbReference type="ARBA" id="ARBA00022723"/>
    </source>
</evidence>
<protein>
    <submittedName>
        <fullName evidence="7">E3 ubiquitin-protein ligase UBR7</fullName>
    </submittedName>
</protein>
<dbReference type="GO" id="GO:0061630">
    <property type="term" value="F:ubiquitin protein ligase activity"/>
    <property type="evidence" value="ECO:0007669"/>
    <property type="project" value="InterPro"/>
</dbReference>
<evidence type="ECO:0000313" key="7">
    <source>
        <dbReference type="EMBL" id="CAI8011602.1"/>
    </source>
</evidence>
<dbReference type="GO" id="GO:0005737">
    <property type="term" value="C:cytoplasm"/>
    <property type="evidence" value="ECO:0007669"/>
    <property type="project" value="TreeGrafter"/>
</dbReference>
<dbReference type="InterPro" id="IPR011011">
    <property type="entry name" value="Znf_FYVE_PHD"/>
</dbReference>
<proteinExistence type="predicted"/>
<dbReference type="InterPro" id="IPR003126">
    <property type="entry name" value="Znf_UBR"/>
</dbReference>
<evidence type="ECO:0000256" key="5">
    <source>
        <dbReference type="SAM" id="MobiDB-lite"/>
    </source>
</evidence>
<dbReference type="GO" id="GO:0008270">
    <property type="term" value="F:zinc ion binding"/>
    <property type="evidence" value="ECO:0007669"/>
    <property type="project" value="UniProtKB-KW"/>
</dbReference>
<dbReference type="SMART" id="SM00396">
    <property type="entry name" value="ZnF_UBR1"/>
    <property type="match status" value="1"/>
</dbReference>
<dbReference type="Pfam" id="PF02207">
    <property type="entry name" value="zf-UBR"/>
    <property type="match status" value="1"/>
</dbReference>
<keyword evidence="1" id="KW-0479">Metal-binding</keyword>